<reference evidence="4" key="1">
    <citation type="submission" date="2012-12" db="EMBL/GenBank/DDBJ databases">
        <authorList>
            <person name="Hellsten U."/>
            <person name="Grimwood J."/>
            <person name="Chapman J.A."/>
            <person name="Shapiro H."/>
            <person name="Aerts A."/>
            <person name="Otillar R.P."/>
            <person name="Terry A.Y."/>
            <person name="Boore J.L."/>
            <person name="Simakov O."/>
            <person name="Marletaz F."/>
            <person name="Cho S.-J."/>
            <person name="Edsinger-Gonzales E."/>
            <person name="Havlak P."/>
            <person name="Kuo D.-H."/>
            <person name="Larsson T."/>
            <person name="Lv J."/>
            <person name="Arendt D."/>
            <person name="Savage R."/>
            <person name="Osoegawa K."/>
            <person name="de Jong P."/>
            <person name="Lindberg D.R."/>
            <person name="Seaver E.C."/>
            <person name="Weisblat D.A."/>
            <person name="Putnam N.H."/>
            <person name="Grigoriev I.V."/>
            <person name="Rokhsar D.S."/>
        </authorList>
    </citation>
    <scope>NUCLEOTIDE SEQUENCE</scope>
</reference>
<dbReference type="CTD" id="20211682"/>
<feature type="region of interest" description="Disordered" evidence="1">
    <location>
        <begin position="1"/>
        <end position="23"/>
    </location>
</feature>
<feature type="compositionally biased region" description="Basic and acidic residues" evidence="1">
    <location>
        <begin position="366"/>
        <end position="385"/>
    </location>
</feature>
<feature type="compositionally biased region" description="Polar residues" evidence="1">
    <location>
        <begin position="351"/>
        <end position="365"/>
    </location>
</feature>
<evidence type="ECO:0000313" key="2">
    <source>
        <dbReference type="EMBL" id="ESO09123.1"/>
    </source>
</evidence>
<feature type="compositionally biased region" description="Basic and acidic residues" evidence="1">
    <location>
        <begin position="144"/>
        <end position="156"/>
    </location>
</feature>
<evidence type="ECO:0000313" key="3">
    <source>
        <dbReference type="EnsemblMetazoa" id="HelroP190719"/>
    </source>
</evidence>
<feature type="region of interest" description="Disordered" evidence="1">
    <location>
        <begin position="346"/>
        <end position="386"/>
    </location>
</feature>
<feature type="compositionally biased region" description="Polar residues" evidence="1">
    <location>
        <begin position="128"/>
        <end position="143"/>
    </location>
</feature>
<evidence type="ECO:0000256" key="1">
    <source>
        <dbReference type="SAM" id="MobiDB-lite"/>
    </source>
</evidence>
<feature type="region of interest" description="Disordered" evidence="1">
    <location>
        <begin position="74"/>
        <end position="95"/>
    </location>
</feature>
<feature type="region of interest" description="Disordered" evidence="1">
    <location>
        <begin position="291"/>
        <end position="312"/>
    </location>
</feature>
<feature type="region of interest" description="Disordered" evidence="1">
    <location>
        <begin position="127"/>
        <end position="156"/>
    </location>
</feature>
<name>T1FS85_HELRO</name>
<dbReference type="AlphaFoldDB" id="T1FS85"/>
<dbReference type="EMBL" id="KB096023">
    <property type="protein sequence ID" value="ESO09123.1"/>
    <property type="molecule type" value="Genomic_DNA"/>
</dbReference>
<feature type="compositionally biased region" description="Polar residues" evidence="1">
    <location>
        <begin position="1"/>
        <end position="10"/>
    </location>
</feature>
<proteinExistence type="predicted"/>
<feature type="region of interest" description="Disordered" evidence="1">
    <location>
        <begin position="195"/>
        <end position="217"/>
    </location>
</feature>
<feature type="compositionally biased region" description="Basic and acidic residues" evidence="1">
    <location>
        <begin position="979"/>
        <end position="994"/>
    </location>
</feature>
<dbReference type="KEGG" id="hro:HELRODRAFT_190719"/>
<dbReference type="HOGENOM" id="CLU_287904_0_0_1"/>
<feature type="region of interest" description="Disordered" evidence="1">
    <location>
        <begin position="790"/>
        <end position="864"/>
    </location>
</feature>
<reference evidence="2 4" key="2">
    <citation type="journal article" date="2013" name="Nature">
        <title>Insights into bilaterian evolution from three spiralian genomes.</title>
        <authorList>
            <person name="Simakov O."/>
            <person name="Marletaz F."/>
            <person name="Cho S.J."/>
            <person name="Edsinger-Gonzales E."/>
            <person name="Havlak P."/>
            <person name="Hellsten U."/>
            <person name="Kuo D.H."/>
            <person name="Larsson T."/>
            <person name="Lv J."/>
            <person name="Arendt D."/>
            <person name="Savage R."/>
            <person name="Osoegawa K."/>
            <person name="de Jong P."/>
            <person name="Grimwood J."/>
            <person name="Chapman J.A."/>
            <person name="Shapiro H."/>
            <person name="Aerts A."/>
            <person name="Otillar R.P."/>
            <person name="Terry A.Y."/>
            <person name="Boore J.L."/>
            <person name="Grigoriev I.V."/>
            <person name="Lindberg D.R."/>
            <person name="Seaver E.C."/>
            <person name="Weisblat D.A."/>
            <person name="Putnam N.H."/>
            <person name="Rokhsar D.S."/>
        </authorList>
    </citation>
    <scope>NUCLEOTIDE SEQUENCE</scope>
</reference>
<reference evidence="3" key="3">
    <citation type="submission" date="2015-06" db="UniProtKB">
        <authorList>
            <consortium name="EnsemblMetazoa"/>
        </authorList>
    </citation>
    <scope>IDENTIFICATION</scope>
</reference>
<feature type="compositionally biased region" description="Acidic residues" evidence="1">
    <location>
        <begin position="1056"/>
        <end position="1069"/>
    </location>
</feature>
<feature type="compositionally biased region" description="Acidic residues" evidence="1">
    <location>
        <begin position="998"/>
        <end position="1012"/>
    </location>
</feature>
<keyword evidence="4" id="KW-1185">Reference proteome</keyword>
<feature type="compositionally biased region" description="Basic and acidic residues" evidence="1">
    <location>
        <begin position="815"/>
        <end position="825"/>
    </location>
</feature>
<feature type="compositionally biased region" description="Pro residues" evidence="1">
    <location>
        <begin position="1015"/>
        <end position="1025"/>
    </location>
</feature>
<feature type="compositionally biased region" description="Basic and acidic residues" evidence="1">
    <location>
        <begin position="195"/>
        <end position="211"/>
    </location>
</feature>
<organism evidence="3 4">
    <name type="scientific">Helobdella robusta</name>
    <name type="common">Californian leech</name>
    <dbReference type="NCBI Taxonomy" id="6412"/>
    <lineage>
        <taxon>Eukaryota</taxon>
        <taxon>Metazoa</taxon>
        <taxon>Spiralia</taxon>
        <taxon>Lophotrochozoa</taxon>
        <taxon>Annelida</taxon>
        <taxon>Clitellata</taxon>
        <taxon>Hirudinea</taxon>
        <taxon>Rhynchobdellida</taxon>
        <taxon>Glossiphoniidae</taxon>
        <taxon>Helobdella</taxon>
    </lineage>
</organism>
<feature type="region of interest" description="Disordered" evidence="1">
    <location>
        <begin position="1044"/>
        <end position="1069"/>
    </location>
</feature>
<dbReference type="GeneID" id="20211682"/>
<gene>
    <name evidence="3" type="primary">20211682</name>
    <name evidence="2" type="ORF">HELRODRAFT_190719</name>
</gene>
<evidence type="ECO:0008006" key="5">
    <source>
        <dbReference type="Google" id="ProtNLM"/>
    </source>
</evidence>
<dbReference type="EnsemblMetazoa" id="HelroT190719">
    <property type="protein sequence ID" value="HelroP190719"/>
    <property type="gene ID" value="HelroG190719"/>
</dbReference>
<dbReference type="Proteomes" id="UP000015101">
    <property type="component" value="Unassembled WGS sequence"/>
</dbReference>
<sequence>MTSSNKQLPPTRQHGLKPEDKSLNYDPLNLVKIHANPLAMEAQKLLEVTTKQKQAKKEDYSKYDESAWESNLDQWKSKRKSTVRSNSEFSEESPEFGVVLSKSPNLIDEKSFVTQVKIGSGNDEIRHQQTQQLPENEFISTKYSNEEPKNSSTTKLKETFKPKYYEDEFEAQSNTKKISTANTFSINTFDCNNKSDAESKRITEKPDEKISKTTSAARRPFSNYDHFSKIKREPDLMTKSEIFDVKEKVTSSPEKASISKFRNIKSFFENASSTQVQPQVIPRRKITENQNVEMLRKKSDSSNYSKNRMSLGPGVLESMSYKEKKIAIANDKEYLIEEHVMEAPKEKKEYQFTQDVSSKYKSHSSITEKSDEKQKKNDDNDETKSILRKKSANVEVFDLTKGDKDKGIERISMDIFENMIISPDKKDDKPLLRSSKLVELSEKYEDFSEPNLTADVLISKAKSVKNSSANIEHESDEPVNKSLNTRLAEINIIEKPNSKSNLSGVQWTANVKSRDTSGTHSLNFSSDTNKSADVFVVNDGIDLSKELTSNSKIKEDFILPSKSIKNNSTRENFNEIQKTNFSENTKKLSEARKQFFSNNNEDESMEVVHTKDINKNFQGSLDNSLKNFNIDKTRANENVKIDAKNLDIKMKKEYYDGEEKLTSLPINEDNVQYLSHLKSNESFEKDLSLGNFSRQENQFERAAPQNDPKTYVNEVFQMLNSMMPDELKGFDTPISKSNDTISEFKGSKKDEDVKCTFNKPDELKSKISINCEETNKPVVTVYEKNKDLKSNSQTINNTNENIAQEDASDEAADDVMPRKSFKDKQNLIGSLKLNERPSKPTPAKTTPPQVLPKPAARTSLQENNQKKIEKIGINIATLPKVLPTPDGTPLRPRTKSLENQLEEEGIDWDKNSKVQKLDVSASRSKSELSKHIRRRPPSIFSIKEGLSFCEIDFGTPTNVNDAKWSRGDFDQKMCSGLNQDKKENSLELNVDKNNNEMADVEMTEGDEMEVEESPPQLPSRPPPPSSEDDAKIQFSVDINKSLVTGNQAHPILKDNESDEENDDCLESSV</sequence>
<feature type="region of interest" description="Disordered" evidence="1">
    <location>
        <begin position="976"/>
        <end position="1032"/>
    </location>
</feature>
<accession>T1FS85</accession>
<dbReference type="EMBL" id="AMQM01003171">
    <property type="status" value="NOT_ANNOTATED_CDS"/>
    <property type="molecule type" value="Genomic_DNA"/>
</dbReference>
<protein>
    <recommendedName>
        <fullName evidence="5">DUF4757 domain-containing protein</fullName>
    </recommendedName>
</protein>
<evidence type="ECO:0000313" key="4">
    <source>
        <dbReference type="Proteomes" id="UP000015101"/>
    </source>
</evidence>
<dbReference type="RefSeq" id="XP_009013145.1">
    <property type="nucleotide sequence ID" value="XM_009014897.1"/>
</dbReference>
<dbReference type="InParanoid" id="T1FS85"/>
<feature type="compositionally biased region" description="Polar residues" evidence="1">
    <location>
        <begin position="790"/>
        <end position="802"/>
    </location>
</feature>